<comment type="caution">
    <text evidence="1">The sequence shown here is derived from an EMBL/GenBank/DDBJ whole genome shotgun (WGS) entry which is preliminary data.</text>
</comment>
<gene>
    <name evidence="1" type="ORF">OE699_01845</name>
</gene>
<dbReference type="EMBL" id="JAOWKW010000001">
    <property type="protein sequence ID" value="MCV2877581.1"/>
    <property type="molecule type" value="Genomic_DNA"/>
</dbReference>
<dbReference type="Proteomes" id="UP001526166">
    <property type="component" value="Unassembled WGS sequence"/>
</dbReference>
<organism evidence="1 2">
    <name type="scientific">Sedimentimonas flavescens</name>
    <dbReference type="NCBI Taxonomy" id="2851012"/>
    <lineage>
        <taxon>Bacteria</taxon>
        <taxon>Pseudomonadati</taxon>
        <taxon>Pseudomonadota</taxon>
        <taxon>Alphaproteobacteria</taxon>
        <taxon>Rhodobacterales</taxon>
        <taxon>Rhodobacter group</taxon>
        <taxon>Sedimentimonas</taxon>
    </lineage>
</organism>
<protein>
    <submittedName>
        <fullName evidence="1">Uncharacterized protein</fullName>
    </submittedName>
</protein>
<evidence type="ECO:0000313" key="2">
    <source>
        <dbReference type="Proteomes" id="UP001526166"/>
    </source>
</evidence>
<name>A0ABT2ZVB3_9RHOB</name>
<dbReference type="RefSeq" id="WP_263846866.1">
    <property type="nucleotide sequence ID" value="NZ_JAOWKW010000001.1"/>
</dbReference>
<evidence type="ECO:0000313" key="1">
    <source>
        <dbReference type="EMBL" id="MCV2877581.1"/>
    </source>
</evidence>
<sequence length="73" mass="7897">MMGVIRDTFTVTRQPDGKWKAFCHGFKQMEFFGDTAAEALGNAGAVTDYSADAMDKLSKQMADAQDLTEEGAA</sequence>
<keyword evidence="2" id="KW-1185">Reference proteome</keyword>
<reference evidence="1 2" key="1">
    <citation type="submission" date="2022-10" db="EMBL/GenBank/DDBJ databases">
        <title>Sinirhodobacter sp. nov., isolated from ocean surface sediments.</title>
        <authorList>
            <person name="He W."/>
            <person name="Wang L."/>
            <person name="Zhang D.-F."/>
        </authorList>
    </citation>
    <scope>NUCLEOTIDE SEQUENCE [LARGE SCALE GENOMIC DNA]</scope>
    <source>
        <strain evidence="1 2">WL0115</strain>
    </source>
</reference>
<proteinExistence type="predicted"/>
<accession>A0ABT2ZVB3</accession>